<evidence type="ECO:0000313" key="5">
    <source>
        <dbReference type="Proteomes" id="UP001516662"/>
    </source>
</evidence>
<dbReference type="Proteomes" id="UP001516662">
    <property type="component" value="Unassembled WGS sequence"/>
</dbReference>
<evidence type="ECO:0000256" key="2">
    <source>
        <dbReference type="ARBA" id="ARBA00023287"/>
    </source>
</evidence>
<keyword evidence="5" id="KW-1185">Reference proteome</keyword>
<dbReference type="NCBIfam" id="TIGR02532">
    <property type="entry name" value="IV_pilin_GFxxxE"/>
    <property type="match status" value="1"/>
</dbReference>
<keyword evidence="3" id="KW-1133">Transmembrane helix</keyword>
<accession>A0ABR9QJ06</accession>
<evidence type="ECO:0000256" key="1">
    <source>
        <dbReference type="ARBA" id="ARBA00004241"/>
    </source>
</evidence>
<dbReference type="InterPro" id="IPR012902">
    <property type="entry name" value="N_methyl_site"/>
</dbReference>
<proteinExistence type="predicted"/>
<gene>
    <name evidence="4" type="ORF">IMZ08_08840</name>
</gene>
<dbReference type="Pfam" id="PF07963">
    <property type="entry name" value="N_methyl"/>
    <property type="match status" value="1"/>
</dbReference>
<keyword evidence="2" id="KW-0178">Competence</keyword>
<name>A0ABR9QJ06_9BACI</name>
<organism evidence="4 5">
    <name type="scientific">Litchfieldia luteola</name>
    <dbReference type="NCBI Taxonomy" id="682179"/>
    <lineage>
        <taxon>Bacteria</taxon>
        <taxon>Bacillati</taxon>
        <taxon>Bacillota</taxon>
        <taxon>Bacilli</taxon>
        <taxon>Bacillales</taxon>
        <taxon>Bacillaceae</taxon>
        <taxon>Litchfieldia</taxon>
    </lineage>
</organism>
<evidence type="ECO:0000313" key="4">
    <source>
        <dbReference type="EMBL" id="MBE4908159.1"/>
    </source>
</evidence>
<sequence>MILLKIIKNKKGFTLIEVLLSITILSVVTIGMLSLFTQAYSYTKMNENRTVALNVARNALIYMERQDFDFIKNLISHTSITYKEICTSLDSNNRLACEAVLKPTINNIVYDNIEISLYEYNKENVPEKEKVQLNGYLVGITVTVDVNPPIVIEGVITDESIR</sequence>
<feature type="transmembrane region" description="Helical" evidence="3">
    <location>
        <begin position="12"/>
        <end position="36"/>
    </location>
</feature>
<comment type="caution">
    <text evidence="4">The sequence shown here is derived from an EMBL/GenBank/DDBJ whole genome shotgun (WGS) entry which is preliminary data.</text>
</comment>
<reference evidence="4 5" key="1">
    <citation type="submission" date="2020-10" db="EMBL/GenBank/DDBJ databases">
        <title>Bacillus sp. HD4P25, an endophyte from a halophyte.</title>
        <authorList>
            <person name="Sun J.-Q."/>
        </authorList>
    </citation>
    <scope>NUCLEOTIDE SEQUENCE [LARGE SCALE GENOMIC DNA]</scope>
    <source>
        <strain evidence="4 5">YIM 93174</strain>
    </source>
</reference>
<keyword evidence="3" id="KW-0812">Transmembrane</keyword>
<dbReference type="EMBL" id="JADCLJ010000019">
    <property type="protein sequence ID" value="MBE4908159.1"/>
    <property type="molecule type" value="Genomic_DNA"/>
</dbReference>
<protein>
    <submittedName>
        <fullName evidence="4">Prepilin-type N-terminal cleavage/methylation domain-containing protein</fullName>
    </submittedName>
</protein>
<evidence type="ECO:0000256" key="3">
    <source>
        <dbReference type="SAM" id="Phobius"/>
    </source>
</evidence>
<comment type="subcellular location">
    <subcellularLocation>
        <location evidence="1">Cell surface</location>
    </subcellularLocation>
</comment>
<dbReference type="RefSeq" id="WP_193535625.1">
    <property type="nucleotide sequence ID" value="NZ_JADCLJ010000019.1"/>
</dbReference>
<dbReference type="PROSITE" id="PS00409">
    <property type="entry name" value="PROKAR_NTER_METHYL"/>
    <property type="match status" value="1"/>
</dbReference>
<keyword evidence="3" id="KW-0472">Membrane</keyword>